<dbReference type="PROSITE" id="PS50005">
    <property type="entry name" value="TPR"/>
    <property type="match status" value="1"/>
</dbReference>
<dbReference type="SUPFAM" id="SSF48452">
    <property type="entry name" value="TPR-like"/>
    <property type="match status" value="2"/>
</dbReference>
<dbReference type="Pfam" id="PF13432">
    <property type="entry name" value="TPR_16"/>
    <property type="match status" value="2"/>
</dbReference>
<dbReference type="InterPro" id="IPR011990">
    <property type="entry name" value="TPR-like_helical_dom_sf"/>
</dbReference>
<dbReference type="InterPro" id="IPR019734">
    <property type="entry name" value="TPR_rpt"/>
</dbReference>
<evidence type="ECO:0000313" key="4">
    <source>
        <dbReference type="Proteomes" id="UP000185192"/>
    </source>
</evidence>
<keyword evidence="1" id="KW-0802">TPR repeat</keyword>
<protein>
    <submittedName>
        <fullName evidence="3">Tetratricopeptide repeat-containing protein</fullName>
    </submittedName>
</protein>
<reference evidence="4" key="1">
    <citation type="submission" date="2016-11" db="EMBL/GenBank/DDBJ databases">
        <authorList>
            <person name="Varghese N."/>
            <person name="Submissions S."/>
        </authorList>
    </citation>
    <scope>NUCLEOTIDE SEQUENCE [LARGE SCALE GENOMIC DNA]</scope>
    <source>
        <strain evidence="4">DSM 22363</strain>
    </source>
</reference>
<dbReference type="RefSeq" id="WP_159436998.1">
    <property type="nucleotide sequence ID" value="NZ_FSQW01000001.1"/>
</dbReference>
<dbReference type="PANTHER" id="PTHR12558">
    <property type="entry name" value="CELL DIVISION CYCLE 16,23,27"/>
    <property type="match status" value="1"/>
</dbReference>
<gene>
    <name evidence="3" type="ORF">SAMN02745824_0103</name>
</gene>
<evidence type="ECO:0000256" key="1">
    <source>
        <dbReference type="PROSITE-ProRule" id="PRU00339"/>
    </source>
</evidence>
<dbReference type="OrthoDB" id="7487699at2"/>
<dbReference type="SMART" id="SM00028">
    <property type="entry name" value="TPR"/>
    <property type="match status" value="5"/>
</dbReference>
<feature type="repeat" description="TPR" evidence="1">
    <location>
        <begin position="298"/>
        <end position="331"/>
    </location>
</feature>
<dbReference type="PROSITE" id="PS51257">
    <property type="entry name" value="PROKAR_LIPOPROTEIN"/>
    <property type="match status" value="1"/>
</dbReference>
<dbReference type="PANTHER" id="PTHR12558:SF13">
    <property type="entry name" value="CELL DIVISION CYCLE PROTEIN 27 HOMOLOG"/>
    <property type="match status" value="1"/>
</dbReference>
<sequence>MTRKKRLQGLVLFQIMAAGALSACSAGSDNPVADAEAAMGAQDYLSARIHLMTALREDSRNPETNLLYARTLIELGDGIGAEAALRKLDGQAEFADKVRPLLGKALLLNGKNDAALELVADAGGATAPELQAVHVLALFGLGRDSEAEAALAEALQASPDHAELNWVRGSRALDLGDFDGAAEHADRALQQAPDSMEALLLQGRVALAKADGKAALAAFDRVREIRQDSVMAEYLRGAVLRDMGDGRAARQSFEKVLTASPAHPWATYYLARMDFDAGKSDAAFERILNSQADLAEAPPALRLAGILDMRRGNHEQAIDKLSRYLSQNPADAESVVALSSALSAAGNASEAWQAIAPLADTVTAPVAVLQQAAKLADAAGQDGADYARRAAELKKVADLNAVFRAEQAIIAQDWRTTAEIYDRLLAKPHPQKVMLLNNAAMAQLNLSQGDRAVELAREALALAPDDAMVKDTLGWILLKTRKDPVRALALIREAAAAQPGNIEFRWHLANALAVNGEADEARQIASSLAAQAQGEQQVQIDNLLAWN</sequence>
<organism evidence="3 4">
    <name type="scientific">Parasphingorhabdus marina DSM 22363</name>
    <dbReference type="NCBI Taxonomy" id="1123272"/>
    <lineage>
        <taxon>Bacteria</taxon>
        <taxon>Pseudomonadati</taxon>
        <taxon>Pseudomonadota</taxon>
        <taxon>Alphaproteobacteria</taxon>
        <taxon>Sphingomonadales</taxon>
        <taxon>Sphingomonadaceae</taxon>
        <taxon>Parasphingorhabdus</taxon>
    </lineage>
</organism>
<proteinExistence type="predicted"/>
<dbReference type="Proteomes" id="UP000185192">
    <property type="component" value="Unassembled WGS sequence"/>
</dbReference>
<dbReference type="STRING" id="1123272.SAMN02745824_0103"/>
<keyword evidence="4" id="KW-1185">Reference proteome</keyword>
<dbReference type="Pfam" id="PF14559">
    <property type="entry name" value="TPR_19"/>
    <property type="match status" value="1"/>
</dbReference>
<feature type="chain" id="PRO_5012636229" evidence="2">
    <location>
        <begin position="24"/>
        <end position="547"/>
    </location>
</feature>
<feature type="signal peptide" evidence="2">
    <location>
        <begin position="1"/>
        <end position="23"/>
    </location>
</feature>
<evidence type="ECO:0000256" key="2">
    <source>
        <dbReference type="SAM" id="SignalP"/>
    </source>
</evidence>
<keyword evidence="2" id="KW-0732">Signal</keyword>
<evidence type="ECO:0000313" key="3">
    <source>
        <dbReference type="EMBL" id="SIN59575.1"/>
    </source>
</evidence>
<dbReference type="AlphaFoldDB" id="A0A1N6CM89"/>
<accession>A0A1N6CM89</accession>
<dbReference type="EMBL" id="FSQW01000001">
    <property type="protein sequence ID" value="SIN59575.1"/>
    <property type="molecule type" value="Genomic_DNA"/>
</dbReference>
<name>A0A1N6CM89_9SPHN</name>
<dbReference type="Gene3D" id="1.25.40.10">
    <property type="entry name" value="Tetratricopeptide repeat domain"/>
    <property type="match status" value="4"/>
</dbReference>